<dbReference type="PANTHER" id="PTHR40078:SF1">
    <property type="entry name" value="INTEGRAL MEMBRANE PROTEIN"/>
    <property type="match status" value="1"/>
</dbReference>
<proteinExistence type="predicted"/>
<dbReference type="AlphaFoldDB" id="E0IFE1"/>
<dbReference type="OrthoDB" id="1902994at2"/>
<dbReference type="EMBL" id="AEDD01000013">
    <property type="protein sequence ID" value="EFM08917.1"/>
    <property type="molecule type" value="Genomic_DNA"/>
</dbReference>
<dbReference type="STRING" id="717606.PaecuDRAFT_4382"/>
<evidence type="ECO:0008006" key="4">
    <source>
        <dbReference type="Google" id="ProtNLM"/>
    </source>
</evidence>
<keyword evidence="1" id="KW-0472">Membrane</keyword>
<keyword evidence="1" id="KW-0812">Transmembrane</keyword>
<feature type="transmembrane region" description="Helical" evidence="1">
    <location>
        <begin position="74"/>
        <end position="92"/>
    </location>
</feature>
<protein>
    <recommendedName>
        <fullName evidence="4">Permease</fullName>
    </recommendedName>
</protein>
<feature type="transmembrane region" description="Helical" evidence="1">
    <location>
        <begin position="47"/>
        <end position="67"/>
    </location>
</feature>
<reference evidence="2 3" key="1">
    <citation type="submission" date="2010-07" db="EMBL/GenBank/DDBJ databases">
        <title>The draft genome of Paenibacillus curdlanolyticus YK9.</title>
        <authorList>
            <consortium name="US DOE Joint Genome Institute (JGI-PGF)"/>
            <person name="Lucas S."/>
            <person name="Copeland A."/>
            <person name="Lapidus A."/>
            <person name="Cheng J.-F."/>
            <person name="Bruce D."/>
            <person name="Goodwin L."/>
            <person name="Pitluck S."/>
            <person name="Land M.L."/>
            <person name="Hauser L."/>
            <person name="Chang Y.-J."/>
            <person name="Jeffries C."/>
            <person name="Anderson I.J."/>
            <person name="Johnson E."/>
            <person name="Loganathan U."/>
            <person name="Mulhopadhyay B."/>
            <person name="Kyrpides N."/>
            <person name="Woyke T.J."/>
        </authorList>
    </citation>
    <scope>NUCLEOTIDE SEQUENCE [LARGE SCALE GENOMIC DNA]</scope>
    <source>
        <strain evidence="2 3">YK9</strain>
    </source>
</reference>
<dbReference type="PANTHER" id="PTHR40078">
    <property type="entry name" value="INTEGRAL MEMBRANE PROTEIN-RELATED"/>
    <property type="match status" value="1"/>
</dbReference>
<gene>
    <name evidence="2" type="ORF">PaecuDRAFT_4382</name>
</gene>
<evidence type="ECO:0000256" key="1">
    <source>
        <dbReference type="SAM" id="Phobius"/>
    </source>
</evidence>
<dbReference type="Proteomes" id="UP000005387">
    <property type="component" value="Unassembled WGS sequence"/>
</dbReference>
<dbReference type="eggNOG" id="COG2364">
    <property type="taxonomic scope" value="Bacteria"/>
</dbReference>
<organism evidence="2 3">
    <name type="scientific">Paenibacillus curdlanolyticus YK9</name>
    <dbReference type="NCBI Taxonomy" id="717606"/>
    <lineage>
        <taxon>Bacteria</taxon>
        <taxon>Bacillati</taxon>
        <taxon>Bacillota</taxon>
        <taxon>Bacilli</taxon>
        <taxon>Bacillales</taxon>
        <taxon>Paenibacillaceae</taxon>
        <taxon>Paenibacillus</taxon>
    </lineage>
</organism>
<keyword evidence="3" id="KW-1185">Reference proteome</keyword>
<accession>E0IFE1</accession>
<keyword evidence="1" id="KW-1133">Transmembrane helix</keyword>
<evidence type="ECO:0000313" key="2">
    <source>
        <dbReference type="EMBL" id="EFM08917.1"/>
    </source>
</evidence>
<dbReference type="InterPro" id="IPR038750">
    <property type="entry name" value="YczE/YyaS-like"/>
</dbReference>
<dbReference type="Pfam" id="PF19700">
    <property type="entry name" value="DUF6198"/>
    <property type="match status" value="1"/>
</dbReference>
<feature type="transmembrane region" description="Helical" evidence="1">
    <location>
        <begin position="7"/>
        <end position="27"/>
    </location>
</feature>
<dbReference type="RefSeq" id="WP_006040365.1">
    <property type="nucleotide sequence ID" value="NZ_AEDD01000013.1"/>
</dbReference>
<sequence length="213" mass="23017">MSMLGRCVIYIIGLFILSLGVVCMIKADTGIAPWDALNVALTDNVGLTVGSWVFIVGGFIILVNSVIKRKFPNLAGGIPIIIIGLFVDLLNLKVLTFLKFDAALYQWILFLAGLCILAMGISIYLRAKLPSVPNDELMLAVTERTGWKIYITKTIGEASALILAVILKGPVGVGTVIVMLSIGVLINFFDKLLHQIGFSSTIVHAARNEEKSV</sequence>
<name>E0IFE1_9BACL</name>
<feature type="transmembrane region" description="Helical" evidence="1">
    <location>
        <begin position="104"/>
        <end position="125"/>
    </location>
</feature>
<evidence type="ECO:0000313" key="3">
    <source>
        <dbReference type="Proteomes" id="UP000005387"/>
    </source>
</evidence>